<name>A0ABQ8U6G6_9EUKA</name>
<evidence type="ECO:0000313" key="4">
    <source>
        <dbReference type="Proteomes" id="UP001141327"/>
    </source>
</evidence>
<evidence type="ECO:0000259" key="2">
    <source>
        <dbReference type="PROSITE" id="PS50011"/>
    </source>
</evidence>
<feature type="domain" description="Protein kinase" evidence="2">
    <location>
        <begin position="130"/>
        <end position="508"/>
    </location>
</feature>
<reference evidence="3" key="1">
    <citation type="journal article" date="2022" name="bioRxiv">
        <title>Genomics of Preaxostyla Flagellates Illuminates Evolutionary Transitions and the Path Towards Mitochondrial Loss.</title>
        <authorList>
            <person name="Novak L.V.F."/>
            <person name="Treitli S.C."/>
            <person name="Pyrih J."/>
            <person name="Halakuc P."/>
            <person name="Pipaliya S.V."/>
            <person name="Vacek V."/>
            <person name="Brzon O."/>
            <person name="Soukal P."/>
            <person name="Eme L."/>
            <person name="Dacks J.B."/>
            <person name="Karnkowska A."/>
            <person name="Elias M."/>
            <person name="Hampl V."/>
        </authorList>
    </citation>
    <scope>NUCLEOTIDE SEQUENCE</scope>
    <source>
        <strain evidence="3">RCP-MX</strain>
    </source>
</reference>
<dbReference type="SUPFAM" id="SSF56112">
    <property type="entry name" value="Protein kinase-like (PK-like)"/>
    <property type="match status" value="1"/>
</dbReference>
<keyword evidence="4" id="KW-1185">Reference proteome</keyword>
<feature type="compositionally biased region" description="Low complexity" evidence="1">
    <location>
        <begin position="461"/>
        <end position="502"/>
    </location>
</feature>
<feature type="compositionally biased region" description="Acidic residues" evidence="1">
    <location>
        <begin position="450"/>
        <end position="460"/>
    </location>
</feature>
<evidence type="ECO:0000313" key="3">
    <source>
        <dbReference type="EMBL" id="KAJ4454929.1"/>
    </source>
</evidence>
<protein>
    <recommendedName>
        <fullName evidence="2">Protein kinase domain-containing protein</fullName>
    </recommendedName>
</protein>
<comment type="caution">
    <text evidence="3">The sequence shown here is derived from an EMBL/GenBank/DDBJ whole genome shotgun (WGS) entry which is preliminary data.</text>
</comment>
<sequence>MGEAPSHSAAAAAAAAAIASSTISMALLLPSLKPPPSLANLLVPVELKSELCWGDALPDAIGYGARLLDSHRLRQSIFVIAMGPNRLQLALLERHEQEITVTRTAPLAFLLPRVRGTAKEELNEEALALLCQLFSMSEGEFGMPPVLGNCVPLKTIAKTNATIQLIRRNDDGAELVLKVCVPAVNISVPAKFGHLANREIQVYQTIGPLNLPGFLKMEAFQAQPDGSTLLFFSPRLDPVRTWTREKKTNRGRYPPHSCRSLALFGMFICGWVGCPDLACGAVERLRALHQAGFIACDVRPSNWLVRKPTLVGRLASGGGDGPEIFLIDFGLALRIHERGRSANVRVQGDVRYASLAVLRDARRQDPPRHHYTAADDLQALVHVVTSGTVALVPPFFEEAECDERLAHKPAAAEESQPSGEKVSGEQSQPSGEEVSGGGDESQPQPSGEEVSGEGGEESEESQSQPGGEESSEPTTRKPTTLTRKPTTLTRKPTTLTRKPATRSSTRRG</sequence>
<dbReference type="PROSITE" id="PS50011">
    <property type="entry name" value="PROTEIN_KINASE_DOM"/>
    <property type="match status" value="1"/>
</dbReference>
<dbReference type="Gene3D" id="1.10.510.10">
    <property type="entry name" value="Transferase(Phosphotransferase) domain 1"/>
    <property type="match status" value="1"/>
</dbReference>
<evidence type="ECO:0000256" key="1">
    <source>
        <dbReference type="SAM" id="MobiDB-lite"/>
    </source>
</evidence>
<dbReference type="EMBL" id="JAPMOS010000127">
    <property type="protein sequence ID" value="KAJ4454929.1"/>
    <property type="molecule type" value="Genomic_DNA"/>
</dbReference>
<accession>A0ABQ8U6G6</accession>
<dbReference type="Proteomes" id="UP001141327">
    <property type="component" value="Unassembled WGS sequence"/>
</dbReference>
<feature type="compositionally biased region" description="Low complexity" evidence="1">
    <location>
        <begin position="440"/>
        <end position="449"/>
    </location>
</feature>
<gene>
    <name evidence="3" type="ORF">PAPYR_10221</name>
</gene>
<feature type="region of interest" description="Disordered" evidence="1">
    <location>
        <begin position="408"/>
        <end position="508"/>
    </location>
</feature>
<dbReference type="InterPro" id="IPR000719">
    <property type="entry name" value="Prot_kinase_dom"/>
</dbReference>
<dbReference type="InterPro" id="IPR011009">
    <property type="entry name" value="Kinase-like_dom_sf"/>
</dbReference>
<organism evidence="3 4">
    <name type="scientific">Paratrimastix pyriformis</name>
    <dbReference type="NCBI Taxonomy" id="342808"/>
    <lineage>
        <taxon>Eukaryota</taxon>
        <taxon>Metamonada</taxon>
        <taxon>Preaxostyla</taxon>
        <taxon>Paratrimastigidae</taxon>
        <taxon>Paratrimastix</taxon>
    </lineage>
</organism>
<proteinExistence type="predicted"/>